<evidence type="ECO:0000256" key="1">
    <source>
        <dbReference type="SAM" id="MobiDB-lite"/>
    </source>
</evidence>
<protein>
    <submittedName>
        <fullName evidence="2">Uncharacterized protein</fullName>
    </submittedName>
</protein>
<dbReference type="Proteomes" id="UP001181313">
    <property type="component" value="Unassembled WGS sequence"/>
</dbReference>
<keyword evidence="3" id="KW-1185">Reference proteome</keyword>
<dbReference type="RefSeq" id="WP_337674856.1">
    <property type="nucleotide sequence ID" value="NZ_JAVSGH010000022.1"/>
</dbReference>
<feature type="compositionally biased region" description="Polar residues" evidence="1">
    <location>
        <begin position="1"/>
        <end position="10"/>
    </location>
</feature>
<sequence length="77" mass="8588">MAAETRQQLLQEPGGRRPPVRDEILLDALTGDDPPLQALTLPRWPEEPDRASLERLGELGYRDGLFDEAPDLDALLP</sequence>
<reference evidence="2" key="1">
    <citation type="submission" date="2024-05" db="EMBL/GenBank/DDBJ databases">
        <title>30 novel species of actinomycetes from the DSMZ collection.</title>
        <authorList>
            <person name="Nouioui I."/>
        </authorList>
    </citation>
    <scope>NUCLEOTIDE SEQUENCE</scope>
    <source>
        <strain evidence="2">DSM 41972</strain>
    </source>
</reference>
<accession>A0ABU3I1R0</accession>
<gene>
    <name evidence="2" type="ORF">ROS62_18940</name>
</gene>
<name>A0ABU3I1R0_9ACTN</name>
<evidence type="ECO:0000313" key="2">
    <source>
        <dbReference type="EMBL" id="MDT3726839.1"/>
    </source>
</evidence>
<evidence type="ECO:0000313" key="3">
    <source>
        <dbReference type="Proteomes" id="UP001181313"/>
    </source>
</evidence>
<dbReference type="EMBL" id="JAVSGH010000022">
    <property type="protein sequence ID" value="MDT3726839.1"/>
    <property type="molecule type" value="Genomic_DNA"/>
</dbReference>
<organism evidence="2 3">
    <name type="scientific">Streptomyces althioticus subsp. attaecolombicae</name>
    <dbReference type="NCBI Taxonomy" id="3075534"/>
    <lineage>
        <taxon>Bacteria</taxon>
        <taxon>Bacillati</taxon>
        <taxon>Actinomycetota</taxon>
        <taxon>Actinomycetes</taxon>
        <taxon>Kitasatosporales</taxon>
        <taxon>Streptomycetaceae</taxon>
        <taxon>Streptomyces</taxon>
        <taxon>Streptomyces althioticus group</taxon>
    </lineage>
</organism>
<feature type="region of interest" description="Disordered" evidence="1">
    <location>
        <begin position="1"/>
        <end position="20"/>
    </location>
</feature>
<comment type="caution">
    <text evidence="2">The sequence shown here is derived from an EMBL/GenBank/DDBJ whole genome shotgun (WGS) entry which is preliminary data.</text>
</comment>
<proteinExistence type="predicted"/>